<dbReference type="InterPro" id="IPR038967">
    <property type="entry name" value="Dsc4-like"/>
</dbReference>
<feature type="compositionally biased region" description="Low complexity" evidence="1">
    <location>
        <begin position="30"/>
        <end position="43"/>
    </location>
</feature>
<keyword evidence="5" id="KW-1185">Reference proteome</keyword>
<evidence type="ECO:0000256" key="1">
    <source>
        <dbReference type="SAM" id="MobiDB-lite"/>
    </source>
</evidence>
<gene>
    <name evidence="4" type="ORF">SUNI508_05603</name>
</gene>
<accession>A0ABR2V428</accession>
<feature type="compositionally biased region" description="Basic and acidic residues" evidence="1">
    <location>
        <begin position="220"/>
        <end position="230"/>
    </location>
</feature>
<sequence length="341" mass="37804">MNHDPTPTSPADPDPNSNRREDDTADDDNGASSQQQQNGSAANTRRKRPKLSKRAKAGLSKKLAFLLHLLMNLDAVIYAELCVLYYMDCSFFRLLIRWIPHWLFLSVKPDIAIIPYFNYPIGVIIGLNIFCMLLHTFTSLPHATEISRGYLHGGVLVDFVGQKAPTSKLSLLCLDLVLLGLQCFMLSVNLEKDRVKAILNPLRQPESVPGTTAAPANNSQDHDHEERGVLRDASAVDETDDIEMQSLRGNDAGDEERTTLLDRRHSSQEQLREVLTSGNAILADFHVRNALRRAWTDRGNTSEAAAAYTLQNVSYNATLAALAAQRRARFAAAQTGTPRQA</sequence>
<name>A0ABR2V428_9PEZI</name>
<dbReference type="EMBL" id="JARVKF010000168">
    <property type="protein sequence ID" value="KAK9421673.1"/>
    <property type="molecule type" value="Genomic_DNA"/>
</dbReference>
<dbReference type="PANTHER" id="PTHR39405">
    <property type="entry name" value="DSC E3 UBIQUITIN LIGASE COMPLEX SUBUNIT 4"/>
    <property type="match status" value="1"/>
</dbReference>
<reference evidence="4 5" key="1">
    <citation type="journal article" date="2024" name="J. Plant Pathol.">
        <title>Sequence and assembly of the genome of Seiridium unicorne, isolate CBS 538.82, causal agent of cypress canker disease.</title>
        <authorList>
            <person name="Scali E."/>
            <person name="Rocca G.D."/>
            <person name="Danti R."/>
            <person name="Garbelotto M."/>
            <person name="Barberini S."/>
            <person name="Baroncelli R."/>
            <person name="Emiliani G."/>
        </authorList>
    </citation>
    <scope>NUCLEOTIDE SEQUENCE [LARGE SCALE GENOMIC DNA]</scope>
    <source>
        <strain evidence="4 5">BM-138-508</strain>
    </source>
</reference>
<keyword evidence="2" id="KW-0472">Membrane</keyword>
<evidence type="ECO:0000256" key="2">
    <source>
        <dbReference type="SAM" id="Phobius"/>
    </source>
</evidence>
<dbReference type="Proteomes" id="UP001408356">
    <property type="component" value="Unassembled WGS sequence"/>
</dbReference>
<organism evidence="4 5">
    <name type="scientific">Seiridium unicorne</name>
    <dbReference type="NCBI Taxonomy" id="138068"/>
    <lineage>
        <taxon>Eukaryota</taxon>
        <taxon>Fungi</taxon>
        <taxon>Dikarya</taxon>
        <taxon>Ascomycota</taxon>
        <taxon>Pezizomycotina</taxon>
        <taxon>Sordariomycetes</taxon>
        <taxon>Xylariomycetidae</taxon>
        <taxon>Amphisphaeriales</taxon>
        <taxon>Sporocadaceae</taxon>
        <taxon>Seiridium</taxon>
    </lineage>
</organism>
<evidence type="ECO:0000259" key="3">
    <source>
        <dbReference type="Pfam" id="PF08508"/>
    </source>
</evidence>
<keyword evidence="2" id="KW-1133">Transmembrane helix</keyword>
<evidence type="ECO:0000313" key="4">
    <source>
        <dbReference type="EMBL" id="KAK9421673.1"/>
    </source>
</evidence>
<evidence type="ECO:0000313" key="5">
    <source>
        <dbReference type="Proteomes" id="UP001408356"/>
    </source>
</evidence>
<feature type="region of interest" description="Disordered" evidence="1">
    <location>
        <begin position="206"/>
        <end position="235"/>
    </location>
</feature>
<keyword evidence="2" id="KW-0812">Transmembrane</keyword>
<proteinExistence type="predicted"/>
<dbReference type="PANTHER" id="PTHR39405:SF1">
    <property type="entry name" value="DSC E3 UBIQUITIN LIGASE COMPLEX SUBUNIT 4"/>
    <property type="match status" value="1"/>
</dbReference>
<dbReference type="InterPro" id="IPR013715">
    <property type="entry name" value="DUF1746"/>
</dbReference>
<comment type="caution">
    <text evidence="4">The sequence shown here is derived from an EMBL/GenBank/DDBJ whole genome shotgun (WGS) entry which is preliminary data.</text>
</comment>
<dbReference type="Pfam" id="PF08508">
    <property type="entry name" value="DUF1746"/>
    <property type="match status" value="1"/>
</dbReference>
<feature type="transmembrane region" description="Helical" evidence="2">
    <location>
        <begin position="75"/>
        <end position="96"/>
    </location>
</feature>
<feature type="domain" description="DUF1746" evidence="3">
    <location>
        <begin position="72"/>
        <end position="185"/>
    </location>
</feature>
<feature type="transmembrane region" description="Helical" evidence="2">
    <location>
        <begin position="116"/>
        <end position="137"/>
    </location>
</feature>
<feature type="region of interest" description="Disordered" evidence="1">
    <location>
        <begin position="1"/>
        <end position="52"/>
    </location>
</feature>
<protein>
    <recommendedName>
        <fullName evidence="3">DUF1746 domain-containing protein</fullName>
    </recommendedName>
</protein>